<proteinExistence type="inferred from homology"/>
<feature type="transmembrane region" description="Helical" evidence="14">
    <location>
        <begin position="90"/>
        <end position="109"/>
    </location>
</feature>
<reference evidence="20" key="1">
    <citation type="submission" date="2019-05" db="EMBL/GenBank/DDBJ databases">
        <title>Genome sequence and methylation pattern of the halophilic Archaeon Natrinema versiforme BOL5-4.</title>
        <authorList>
            <person name="DasSarma P."/>
            <person name="Anton B.P."/>
            <person name="DasSarma S.L."/>
            <person name="Martinez F.L."/>
            <person name="Guzman D."/>
            <person name="Roberts R.J."/>
            <person name="DasSarma S."/>
        </authorList>
    </citation>
    <scope>NUCLEOTIDE SEQUENCE [LARGE SCALE GENOMIC DNA]</scope>
    <source>
        <strain evidence="20">BOL5-4</strain>
    </source>
</reference>
<gene>
    <name evidence="19" type="ORF">FEJ81_17430</name>
</gene>
<keyword evidence="7" id="KW-0677">Repeat</keyword>
<sequence>MRSFRIGSLFGIPIKLDLTFLLVLPLFAYLIGAQIEGVATILNEGLMAGIDVGAITGGAMPWLLGLAAAVGLFVGVVLHELGHSLTAQRYGFPIESITLWLFGGIAAFSEMPEDWRQELNIAVAGPIVSVLVGVGSYLLFVVTPESLSGVRFVLGYLAVLNVALAIFNMVPAFPMDGGRVLRALLARNQPYARATQQAASVGKLFAVGMGLFGLFVTFNPLLIGVAFFVYIAASSEAQQVTMKAAFQDVTVGDIMTPASELHTVEPDTTVATLIQRMFTERHTGYPVIDTNAFEGERLVGLVTLSDAREIDPVERDTYSVEDVMTRDLQTISPDSDAMTAIERMREHNIGRLLVVDSAEHRSADRSRGETPREDDADLVGLISRTDVMTAFDIVQQSGAIAPSGRPRTAD</sequence>
<evidence type="ECO:0000256" key="9">
    <source>
        <dbReference type="ARBA" id="ARBA00022833"/>
    </source>
</evidence>
<comment type="cofactor">
    <cofactor evidence="14 16">
        <name>Zn(2+)</name>
        <dbReference type="ChEBI" id="CHEBI:29105"/>
    </cofactor>
    <text evidence="14 16">Binds 1 zinc ion per subunit.</text>
</comment>
<feature type="transmembrane region" description="Helical" evidence="14">
    <location>
        <begin position="211"/>
        <end position="233"/>
    </location>
</feature>
<evidence type="ECO:0000256" key="16">
    <source>
        <dbReference type="PIRSR" id="PIRSR006404-2"/>
    </source>
</evidence>
<keyword evidence="5 14" id="KW-0812">Transmembrane</keyword>
<keyword evidence="13 14" id="KW-0472">Membrane</keyword>
<dbReference type="Pfam" id="PF02163">
    <property type="entry name" value="Peptidase_M50"/>
    <property type="match status" value="2"/>
</dbReference>
<dbReference type="SMART" id="SM00116">
    <property type="entry name" value="CBS"/>
    <property type="match status" value="2"/>
</dbReference>
<name>A0A4P8WKH7_9EURY</name>
<dbReference type="CDD" id="cd04801">
    <property type="entry name" value="CBS_pair_peptidase_M50"/>
    <property type="match status" value="1"/>
</dbReference>
<evidence type="ECO:0000256" key="3">
    <source>
        <dbReference type="ARBA" id="ARBA00022475"/>
    </source>
</evidence>
<dbReference type="OrthoDB" id="12044at2157"/>
<dbReference type="AlphaFoldDB" id="A0A4P8WKH7"/>
<dbReference type="Gene3D" id="3.10.580.10">
    <property type="entry name" value="CBS-domain"/>
    <property type="match status" value="2"/>
</dbReference>
<evidence type="ECO:0000256" key="7">
    <source>
        <dbReference type="ARBA" id="ARBA00022737"/>
    </source>
</evidence>
<dbReference type="SUPFAM" id="SSF54631">
    <property type="entry name" value="CBS-domain pair"/>
    <property type="match status" value="1"/>
</dbReference>
<dbReference type="InterPro" id="IPR000644">
    <property type="entry name" value="CBS_dom"/>
</dbReference>
<accession>A0A4P8WKH7</accession>
<evidence type="ECO:0000313" key="20">
    <source>
        <dbReference type="Proteomes" id="UP000302218"/>
    </source>
</evidence>
<keyword evidence="12 17" id="KW-0129">CBS domain</keyword>
<dbReference type="KEGG" id="nvr:FEJ81_17430"/>
<keyword evidence="6 14" id="KW-0479">Metal-binding</keyword>
<evidence type="ECO:0000256" key="10">
    <source>
        <dbReference type="ARBA" id="ARBA00022989"/>
    </source>
</evidence>
<dbReference type="InterPro" id="IPR016483">
    <property type="entry name" value="UCP006404_Pept_M50_CBS"/>
</dbReference>
<feature type="binding site" evidence="16">
    <location>
        <position position="83"/>
    </location>
    <ligand>
        <name>Zn(2+)</name>
        <dbReference type="ChEBI" id="CHEBI:29105"/>
        <note>catalytic</note>
    </ligand>
</feature>
<evidence type="ECO:0000256" key="1">
    <source>
        <dbReference type="ARBA" id="ARBA00004651"/>
    </source>
</evidence>
<dbReference type="PROSITE" id="PS51371">
    <property type="entry name" value="CBS"/>
    <property type="match status" value="2"/>
</dbReference>
<keyword evidence="11 14" id="KW-0482">Metalloprotease</keyword>
<keyword evidence="9 14" id="KW-0862">Zinc</keyword>
<comment type="subcellular location">
    <subcellularLocation>
        <location evidence="1 14">Cell membrane</location>
        <topology evidence="1 14">Multi-pass membrane protein</topology>
    </subcellularLocation>
</comment>
<dbReference type="PANTHER" id="PTHR39188">
    <property type="entry name" value="MEMBRANE-ASSOCIATED ZINC METALLOPROTEASE M50B"/>
    <property type="match status" value="1"/>
</dbReference>
<feature type="transmembrane region" description="Helical" evidence="14">
    <location>
        <begin position="121"/>
        <end position="140"/>
    </location>
</feature>
<feature type="binding site" evidence="16">
    <location>
        <position position="79"/>
    </location>
    <ligand>
        <name>Zn(2+)</name>
        <dbReference type="ChEBI" id="CHEBI:29105"/>
        <note>catalytic</note>
    </ligand>
</feature>
<dbReference type="InterPro" id="IPR046342">
    <property type="entry name" value="CBS_dom_sf"/>
</dbReference>
<evidence type="ECO:0000256" key="5">
    <source>
        <dbReference type="ARBA" id="ARBA00022692"/>
    </source>
</evidence>
<feature type="transmembrane region" description="Helical" evidence="14">
    <location>
        <begin position="52"/>
        <end position="78"/>
    </location>
</feature>
<feature type="transmembrane region" description="Helical" evidence="14">
    <location>
        <begin position="152"/>
        <end position="173"/>
    </location>
</feature>
<keyword evidence="4 14" id="KW-0645">Protease</keyword>
<evidence type="ECO:0000256" key="11">
    <source>
        <dbReference type="ARBA" id="ARBA00023049"/>
    </source>
</evidence>
<evidence type="ECO:0000256" key="17">
    <source>
        <dbReference type="PROSITE-ProRule" id="PRU00703"/>
    </source>
</evidence>
<evidence type="ECO:0000256" key="14">
    <source>
        <dbReference type="PIRNR" id="PIRNR006404"/>
    </source>
</evidence>
<keyword evidence="3 14" id="KW-1003">Cell membrane</keyword>
<evidence type="ECO:0000256" key="4">
    <source>
        <dbReference type="ARBA" id="ARBA00022670"/>
    </source>
</evidence>
<feature type="active site" evidence="15">
    <location>
        <position position="80"/>
    </location>
</feature>
<evidence type="ECO:0000313" key="19">
    <source>
        <dbReference type="EMBL" id="QCS44037.1"/>
    </source>
</evidence>
<feature type="domain" description="CBS" evidence="18">
    <location>
        <begin position="255"/>
        <end position="317"/>
    </location>
</feature>
<dbReference type="GO" id="GO:0008237">
    <property type="term" value="F:metallopeptidase activity"/>
    <property type="evidence" value="ECO:0007669"/>
    <property type="project" value="UniProtKB-UniRule"/>
</dbReference>
<feature type="binding site" evidence="16">
    <location>
        <position position="176"/>
    </location>
    <ligand>
        <name>Zn(2+)</name>
        <dbReference type="ChEBI" id="CHEBI:29105"/>
        <note>catalytic</note>
    </ligand>
</feature>
<dbReference type="EMBL" id="CP040330">
    <property type="protein sequence ID" value="QCS44037.1"/>
    <property type="molecule type" value="Genomic_DNA"/>
</dbReference>
<dbReference type="RefSeq" id="WP_138246486.1">
    <property type="nucleotide sequence ID" value="NZ_CP040330.1"/>
</dbReference>
<keyword evidence="8 14" id="KW-0378">Hydrolase</keyword>
<evidence type="ECO:0000256" key="2">
    <source>
        <dbReference type="ARBA" id="ARBA00007931"/>
    </source>
</evidence>
<evidence type="ECO:0000256" key="15">
    <source>
        <dbReference type="PIRSR" id="PIRSR006404-1"/>
    </source>
</evidence>
<feature type="domain" description="CBS" evidence="18">
    <location>
        <begin position="324"/>
        <end position="400"/>
    </location>
</feature>
<dbReference type="GO" id="GO:0005886">
    <property type="term" value="C:plasma membrane"/>
    <property type="evidence" value="ECO:0007669"/>
    <property type="project" value="UniProtKB-SubCell"/>
</dbReference>
<organism evidence="19 20">
    <name type="scientific">Natrinema versiforme</name>
    <dbReference type="NCBI Taxonomy" id="88724"/>
    <lineage>
        <taxon>Archaea</taxon>
        <taxon>Methanobacteriati</taxon>
        <taxon>Methanobacteriota</taxon>
        <taxon>Stenosarchaea group</taxon>
        <taxon>Halobacteria</taxon>
        <taxon>Halobacteriales</taxon>
        <taxon>Natrialbaceae</taxon>
        <taxon>Natrinema</taxon>
    </lineage>
</organism>
<dbReference type="GeneID" id="40267093"/>
<dbReference type="GO" id="GO:0046872">
    <property type="term" value="F:metal ion binding"/>
    <property type="evidence" value="ECO:0007669"/>
    <property type="project" value="UniProtKB-UniRule"/>
</dbReference>
<dbReference type="GO" id="GO:0006508">
    <property type="term" value="P:proteolysis"/>
    <property type="evidence" value="ECO:0007669"/>
    <property type="project" value="UniProtKB-KW"/>
</dbReference>
<dbReference type="Pfam" id="PF00571">
    <property type="entry name" value="CBS"/>
    <property type="match status" value="2"/>
</dbReference>
<evidence type="ECO:0000256" key="6">
    <source>
        <dbReference type="ARBA" id="ARBA00022723"/>
    </source>
</evidence>
<evidence type="ECO:0000256" key="13">
    <source>
        <dbReference type="ARBA" id="ARBA00023136"/>
    </source>
</evidence>
<dbReference type="PIRSF" id="PIRSF006404">
    <property type="entry name" value="UCP006404_Pept_M50_CBS"/>
    <property type="match status" value="1"/>
</dbReference>
<dbReference type="Proteomes" id="UP000302218">
    <property type="component" value="Chromosome"/>
</dbReference>
<feature type="transmembrane region" description="Helical" evidence="14">
    <location>
        <begin position="12"/>
        <end position="32"/>
    </location>
</feature>
<dbReference type="CDD" id="cd06164">
    <property type="entry name" value="S2P-M50_SpoIVFB_CBS"/>
    <property type="match status" value="1"/>
</dbReference>
<protein>
    <recommendedName>
        <fullName evidence="14">Zinc metalloprotease</fullName>
    </recommendedName>
</protein>
<evidence type="ECO:0000256" key="12">
    <source>
        <dbReference type="ARBA" id="ARBA00023122"/>
    </source>
</evidence>
<evidence type="ECO:0000256" key="8">
    <source>
        <dbReference type="ARBA" id="ARBA00022801"/>
    </source>
</evidence>
<dbReference type="PANTHER" id="PTHR39188:SF3">
    <property type="entry name" value="STAGE IV SPORULATION PROTEIN FB"/>
    <property type="match status" value="1"/>
</dbReference>
<keyword evidence="10 14" id="KW-1133">Transmembrane helix</keyword>
<comment type="similarity">
    <text evidence="2 14">Belongs to the peptidase M50B family.</text>
</comment>
<evidence type="ECO:0000259" key="18">
    <source>
        <dbReference type="PROSITE" id="PS51371"/>
    </source>
</evidence>
<dbReference type="InterPro" id="IPR008915">
    <property type="entry name" value="Peptidase_M50"/>
</dbReference>